<dbReference type="EC" id="3.5.1.98" evidence="2"/>
<comment type="caution">
    <text evidence="11">The sequence shown here is derived from an EMBL/GenBank/DDBJ whole genome shotgun (WGS) entry which is preliminary data.</text>
</comment>
<evidence type="ECO:0000256" key="1">
    <source>
        <dbReference type="ARBA" id="ARBA00004123"/>
    </source>
</evidence>
<evidence type="ECO:0000313" key="12">
    <source>
        <dbReference type="Proteomes" id="UP000308768"/>
    </source>
</evidence>
<comment type="similarity">
    <text evidence="8">Belongs to the histone deacetylase family. HD Type 1 subfamily.</text>
</comment>
<evidence type="ECO:0000256" key="9">
    <source>
        <dbReference type="SAM" id="MobiDB-lite"/>
    </source>
</evidence>
<dbReference type="InterPro" id="IPR003084">
    <property type="entry name" value="HDAC_I/II"/>
</dbReference>
<dbReference type="Gene3D" id="3.40.800.20">
    <property type="entry name" value="Histone deacetylase domain"/>
    <property type="match status" value="1"/>
</dbReference>
<name>A0A4V5NGL0_9PEZI</name>
<dbReference type="OrthoDB" id="1918432at2759"/>
<dbReference type="PANTHER" id="PTHR10625:SF36">
    <property type="entry name" value="HISTONE DEACETYLASE 3"/>
    <property type="match status" value="1"/>
</dbReference>
<reference evidence="11 12" key="1">
    <citation type="submission" date="2017-03" db="EMBL/GenBank/DDBJ databases">
        <title>Genomes of endolithic fungi from Antarctica.</title>
        <authorList>
            <person name="Coleine C."/>
            <person name="Masonjones S."/>
            <person name="Stajich J.E."/>
        </authorList>
    </citation>
    <scope>NUCLEOTIDE SEQUENCE [LARGE SCALE GENOMIC DNA]</scope>
    <source>
        <strain evidence="11 12">CCFEE 5187</strain>
    </source>
</reference>
<evidence type="ECO:0000256" key="5">
    <source>
        <dbReference type="ARBA" id="ARBA00023015"/>
    </source>
</evidence>
<dbReference type="InterPro" id="IPR000286">
    <property type="entry name" value="HDACs"/>
</dbReference>
<dbReference type="PRINTS" id="PR01271">
    <property type="entry name" value="HISDACETLASE"/>
</dbReference>
<dbReference type="AlphaFoldDB" id="A0A4V5NGL0"/>
<dbReference type="InterPro" id="IPR023801">
    <property type="entry name" value="His_deacetylse_dom"/>
</dbReference>
<dbReference type="GO" id="GO:0070210">
    <property type="term" value="C:Rpd3L-Expanded complex"/>
    <property type="evidence" value="ECO:0007669"/>
    <property type="project" value="TreeGrafter"/>
</dbReference>
<dbReference type="GO" id="GO:0040029">
    <property type="term" value="P:epigenetic regulation of gene expression"/>
    <property type="evidence" value="ECO:0007669"/>
    <property type="project" value="TreeGrafter"/>
</dbReference>
<evidence type="ECO:0000256" key="4">
    <source>
        <dbReference type="ARBA" id="ARBA00022853"/>
    </source>
</evidence>
<feature type="region of interest" description="Disordered" evidence="9">
    <location>
        <begin position="89"/>
        <end position="109"/>
    </location>
</feature>
<sequence length="568" mass="64138">MPPRRKRTTRLEFEGNVDSDKESTTSSETSSTSAGSDESYRPFERRGEKAPATYTLNQHRARARNDMAIQRNGAPRPSASSIVQPWLAQGSRNQRAASGPPTPEGDLDDVEGLSLQEKIDRQVILNEIERPRGYTVSYHFNPEVEGHHFGKLHPMKPWRLTLTKQLVMSYGLHFAMDNYVSLKATKEDMAVFHDRDYLEFLSKITPENITTYEVDHERFNFGEDCPVFDGLWDYCSLYSGATVDAVRKLTNSQSDIAINWTGGLHHAKKREASGFCYVNDIVLAIIELLRFHPRVLYIDIDVHHGDGVEQAFQSTNRVMTVSFHKYEPANFFPGTGAADETGPNNAGKHHSLNVPLKDGIDDDQYIYLFDEIIGRVIASFRPAAIVLQCGADSLGGDRLGKFNLNIRAHGHCVEFVKRQGLPLLILGGGGYTARNVARLWCHETAVCVGANLNDELPQHIPYRQRFEGAKNGNGKMYPVLDTGSTRHENEHDLDYLNSLIKNVTETLRYLEFAPSVQMNRIPPGLSDLNEQLDREIAEELEAEEREGRGERERKRQEENLGGRGEHRF</sequence>
<evidence type="ECO:0000256" key="2">
    <source>
        <dbReference type="ARBA" id="ARBA00012111"/>
    </source>
</evidence>
<keyword evidence="6" id="KW-0804">Transcription</keyword>
<gene>
    <name evidence="11" type="ORF">B0A49_05042</name>
</gene>
<keyword evidence="7" id="KW-0539">Nucleus</keyword>
<dbReference type="PRINTS" id="PR01270">
    <property type="entry name" value="HDASUPER"/>
</dbReference>
<protein>
    <recommendedName>
        <fullName evidence="2">histone deacetylase</fullName>
        <ecNumber evidence="2">3.5.1.98</ecNumber>
    </recommendedName>
</protein>
<keyword evidence="4" id="KW-0156">Chromatin regulator</keyword>
<evidence type="ECO:0000256" key="7">
    <source>
        <dbReference type="ARBA" id="ARBA00023242"/>
    </source>
</evidence>
<keyword evidence="5" id="KW-0805">Transcription regulation</keyword>
<dbReference type="Proteomes" id="UP000308768">
    <property type="component" value="Unassembled WGS sequence"/>
</dbReference>
<feature type="region of interest" description="Disordered" evidence="9">
    <location>
        <begin position="1"/>
        <end position="63"/>
    </location>
</feature>
<comment type="subcellular location">
    <subcellularLocation>
        <location evidence="1">Nucleus</location>
    </subcellularLocation>
</comment>
<proteinExistence type="inferred from homology"/>
<keyword evidence="3" id="KW-0378">Hydrolase</keyword>
<dbReference type="FunFam" id="3.40.800.20:FF:000007">
    <property type="entry name" value="Histone deacetylase"/>
    <property type="match status" value="1"/>
</dbReference>
<dbReference type="EMBL" id="NAJN01000293">
    <property type="protein sequence ID" value="TKA75429.1"/>
    <property type="molecule type" value="Genomic_DNA"/>
</dbReference>
<feature type="compositionally biased region" description="Basic and acidic residues" evidence="9">
    <location>
        <begin position="9"/>
        <end position="23"/>
    </location>
</feature>
<dbReference type="Pfam" id="PF00850">
    <property type="entry name" value="Hist_deacetyl"/>
    <property type="match status" value="1"/>
</dbReference>
<dbReference type="GO" id="GO:0034967">
    <property type="term" value="C:Set3 complex"/>
    <property type="evidence" value="ECO:0007669"/>
    <property type="project" value="UniProtKB-ARBA"/>
</dbReference>
<evidence type="ECO:0000259" key="10">
    <source>
        <dbReference type="Pfam" id="PF00850"/>
    </source>
</evidence>
<dbReference type="STRING" id="331657.A0A4V5NGL0"/>
<dbReference type="SUPFAM" id="SSF52768">
    <property type="entry name" value="Arginase/deacetylase"/>
    <property type="match status" value="1"/>
</dbReference>
<evidence type="ECO:0000256" key="3">
    <source>
        <dbReference type="ARBA" id="ARBA00022801"/>
    </source>
</evidence>
<feature type="compositionally biased region" description="Basic and acidic residues" evidence="9">
    <location>
        <begin position="38"/>
        <end position="49"/>
    </location>
</feature>
<feature type="region of interest" description="Disordered" evidence="9">
    <location>
        <begin position="532"/>
        <end position="568"/>
    </location>
</feature>
<evidence type="ECO:0000256" key="8">
    <source>
        <dbReference type="ARBA" id="ARBA00061569"/>
    </source>
</evidence>
<dbReference type="InterPro" id="IPR037138">
    <property type="entry name" value="His_deacetylse_dom_sf"/>
</dbReference>
<accession>A0A4V5NGL0</accession>
<organism evidence="11 12">
    <name type="scientific">Cryomyces minteri</name>
    <dbReference type="NCBI Taxonomy" id="331657"/>
    <lineage>
        <taxon>Eukaryota</taxon>
        <taxon>Fungi</taxon>
        <taxon>Dikarya</taxon>
        <taxon>Ascomycota</taxon>
        <taxon>Pezizomycotina</taxon>
        <taxon>Dothideomycetes</taxon>
        <taxon>Dothideomycetes incertae sedis</taxon>
        <taxon>Cryomyces</taxon>
    </lineage>
</organism>
<dbReference type="InterPro" id="IPR023696">
    <property type="entry name" value="Ureohydrolase_dom_sf"/>
</dbReference>
<keyword evidence="12" id="KW-1185">Reference proteome</keyword>
<feature type="domain" description="Histone deacetylase" evidence="10">
    <location>
        <begin position="153"/>
        <end position="446"/>
    </location>
</feature>
<evidence type="ECO:0000256" key="6">
    <source>
        <dbReference type="ARBA" id="ARBA00023163"/>
    </source>
</evidence>
<feature type="compositionally biased region" description="Low complexity" evidence="9">
    <location>
        <begin position="24"/>
        <end position="37"/>
    </location>
</feature>
<evidence type="ECO:0000313" key="11">
    <source>
        <dbReference type="EMBL" id="TKA75429.1"/>
    </source>
</evidence>
<dbReference type="PANTHER" id="PTHR10625">
    <property type="entry name" value="HISTONE DEACETYLASE HDAC1-RELATED"/>
    <property type="match status" value="1"/>
</dbReference>
<dbReference type="GO" id="GO:0141221">
    <property type="term" value="F:histone deacetylase activity, hydrolytic mechanism"/>
    <property type="evidence" value="ECO:0007669"/>
    <property type="project" value="UniProtKB-EC"/>
</dbReference>
<feature type="compositionally biased region" description="Basic and acidic residues" evidence="9">
    <location>
        <begin position="545"/>
        <end position="568"/>
    </location>
</feature>